<proteinExistence type="inferred from homology"/>
<sequence length="383" mass="40985">MTVTLTGLATVVPPTVLHQDEVREVFGSQPELSRLAKRLVSTSFGVSGIERRYTVLTELGERTAQPGVERVFYDAESGLLMSPGTKARNDIYAREASRLYVDAGRAALANQEEFSAEDVTHVITVSCTGFYAPGPDFVVARDLGLPADVQRFHLGFMGCYASLPALRLATQLCQADPEAVVLVVSVELCTLHLRTSDDPDTIIATSLFGDGAGAALVSARPIPSHEPGFELDRFASRVAPEGESDMAWRIGDHGFEMVLSNMVPAILGQHVTGAVRPLFAPEPDLARALDEQRAGEVIPHWAIHPGGRSILDKVESALELSEAQLLPARATLRDFGNMSSATVLFVLRHILDSPAASAGERVAAMAFGPGLTVESALMTIRGS</sequence>
<comment type="similarity">
    <text evidence="1">Belongs to the thiolase-like superfamily. Chalcone/stilbene synthases family.</text>
</comment>
<evidence type="ECO:0000259" key="4">
    <source>
        <dbReference type="Pfam" id="PF00195"/>
    </source>
</evidence>
<dbReference type="GO" id="GO:0016747">
    <property type="term" value="F:acyltransferase activity, transferring groups other than amino-acyl groups"/>
    <property type="evidence" value="ECO:0007669"/>
    <property type="project" value="InterPro"/>
</dbReference>
<dbReference type="InterPro" id="IPR012328">
    <property type="entry name" value="Chalcone/stilbene_synt_C"/>
</dbReference>
<evidence type="ECO:0000256" key="2">
    <source>
        <dbReference type="ARBA" id="ARBA00022679"/>
    </source>
</evidence>
<dbReference type="EMBL" id="CP032550">
    <property type="protein sequence ID" value="QGU27795.1"/>
    <property type="molecule type" value="Genomic_DNA"/>
</dbReference>
<accession>A0A6I6DS73</accession>
<feature type="domain" description="Chalcone/stilbene synthase C-terminal" evidence="5">
    <location>
        <begin position="235"/>
        <end position="378"/>
    </location>
</feature>
<evidence type="ECO:0000313" key="6">
    <source>
        <dbReference type="EMBL" id="QGU27795.1"/>
    </source>
</evidence>
<evidence type="ECO:0000259" key="5">
    <source>
        <dbReference type="Pfam" id="PF02797"/>
    </source>
</evidence>
<evidence type="ECO:0000313" key="7">
    <source>
        <dbReference type="Proteomes" id="UP000422989"/>
    </source>
</evidence>
<dbReference type="SUPFAM" id="SSF53901">
    <property type="entry name" value="Thiolase-like"/>
    <property type="match status" value="2"/>
</dbReference>
<reference evidence="6 7" key="1">
    <citation type="submission" date="2018-09" db="EMBL/GenBank/DDBJ databases">
        <title>Whole genome sequencing of Microbacterium oryzae strain MB-10T.</title>
        <authorList>
            <person name="Das S.K."/>
        </authorList>
    </citation>
    <scope>NUCLEOTIDE SEQUENCE [LARGE SCALE GENOMIC DNA]</scope>
    <source>
        <strain evidence="6 7">MB-10</strain>
    </source>
</reference>
<dbReference type="KEGG" id="moj:D7D94_09040"/>
<name>A0A6I6DS73_9MICO</name>
<dbReference type="PANTHER" id="PTHR11877">
    <property type="entry name" value="HYDROXYMETHYLGLUTARYL-COA SYNTHASE"/>
    <property type="match status" value="1"/>
</dbReference>
<dbReference type="CDD" id="cd00831">
    <property type="entry name" value="CHS_like"/>
    <property type="match status" value="1"/>
</dbReference>
<dbReference type="RefSeq" id="WP_156242298.1">
    <property type="nucleotide sequence ID" value="NZ_BAAAZL010000004.1"/>
</dbReference>
<dbReference type="Pfam" id="PF00195">
    <property type="entry name" value="Chal_sti_synt_N"/>
    <property type="match status" value="1"/>
</dbReference>
<feature type="active site" description="Acyl-thioester intermediate" evidence="3">
    <location>
        <position position="159"/>
    </location>
</feature>
<keyword evidence="2" id="KW-0808">Transferase</keyword>
<feature type="domain" description="Chalcone/stilbene synthase N-terminal" evidence="4">
    <location>
        <begin position="4"/>
        <end position="221"/>
    </location>
</feature>
<protein>
    <submittedName>
        <fullName evidence="6">Type III polyketide synthase</fullName>
    </submittedName>
</protein>
<gene>
    <name evidence="6" type="ORF">D7D94_09040</name>
</gene>
<evidence type="ECO:0000256" key="3">
    <source>
        <dbReference type="PIRSR" id="PIRSR000451-1"/>
    </source>
</evidence>
<dbReference type="Gene3D" id="3.40.47.10">
    <property type="match status" value="2"/>
</dbReference>
<dbReference type="OrthoDB" id="9786288at2"/>
<keyword evidence="7" id="KW-1185">Reference proteome</keyword>
<dbReference type="Pfam" id="PF02797">
    <property type="entry name" value="Chal_sti_synt_C"/>
    <property type="match status" value="1"/>
</dbReference>
<dbReference type="AlphaFoldDB" id="A0A6I6DS73"/>
<evidence type="ECO:0000256" key="1">
    <source>
        <dbReference type="ARBA" id="ARBA00005531"/>
    </source>
</evidence>
<dbReference type="InterPro" id="IPR011141">
    <property type="entry name" value="Polyketide_synthase_type-III"/>
</dbReference>
<dbReference type="PANTHER" id="PTHR11877:SF46">
    <property type="entry name" value="TYPE III POLYKETIDE SYNTHASE A"/>
    <property type="match status" value="1"/>
</dbReference>
<dbReference type="InterPro" id="IPR016039">
    <property type="entry name" value="Thiolase-like"/>
</dbReference>
<dbReference type="GO" id="GO:0030639">
    <property type="term" value="P:polyketide biosynthetic process"/>
    <property type="evidence" value="ECO:0007669"/>
    <property type="project" value="TreeGrafter"/>
</dbReference>
<dbReference type="PIRSF" id="PIRSF000451">
    <property type="entry name" value="PKS_III"/>
    <property type="match status" value="1"/>
</dbReference>
<dbReference type="Proteomes" id="UP000422989">
    <property type="component" value="Chromosome"/>
</dbReference>
<dbReference type="InterPro" id="IPR001099">
    <property type="entry name" value="Chalcone/stilbene_synt_N"/>
</dbReference>
<organism evidence="6 7">
    <name type="scientific">Microbacterium oryzae</name>
    <dbReference type="NCBI Taxonomy" id="743009"/>
    <lineage>
        <taxon>Bacteria</taxon>
        <taxon>Bacillati</taxon>
        <taxon>Actinomycetota</taxon>
        <taxon>Actinomycetes</taxon>
        <taxon>Micrococcales</taxon>
        <taxon>Microbacteriaceae</taxon>
        <taxon>Microbacterium</taxon>
    </lineage>
</organism>